<keyword evidence="3" id="KW-1185">Reference proteome</keyword>
<dbReference type="InterPro" id="IPR008526">
    <property type="entry name" value="YedI"/>
</dbReference>
<keyword evidence="1" id="KW-0812">Transmembrane</keyword>
<proteinExistence type="predicted"/>
<feature type="transmembrane region" description="Helical" evidence="1">
    <location>
        <begin position="277"/>
        <end position="297"/>
    </location>
</feature>
<dbReference type="Pfam" id="PF05661">
    <property type="entry name" value="DUF808"/>
    <property type="match status" value="1"/>
</dbReference>
<evidence type="ECO:0000256" key="1">
    <source>
        <dbReference type="SAM" id="Phobius"/>
    </source>
</evidence>
<gene>
    <name evidence="2" type="ORF">F8377_03135</name>
</gene>
<name>A0ABQ6VFH0_9CORY</name>
<evidence type="ECO:0000313" key="2">
    <source>
        <dbReference type="EMBL" id="KAB3523155.1"/>
    </source>
</evidence>
<dbReference type="RefSeq" id="WP_151843933.1">
    <property type="nucleotide sequence ID" value="NZ_WBZJ01000001.1"/>
</dbReference>
<reference evidence="2 3" key="1">
    <citation type="submission" date="2019-10" db="EMBL/GenBank/DDBJ databases">
        <title>Corynebacterium sp novel species isolated from the respiratory tract of Marmot.</title>
        <authorList>
            <person name="Zhang G."/>
        </authorList>
    </citation>
    <scope>NUCLEOTIDE SEQUENCE [LARGE SCALE GENOMIC DNA]</scope>
    <source>
        <strain evidence="2 3">336</strain>
    </source>
</reference>
<comment type="caution">
    <text evidence="2">The sequence shown here is derived from an EMBL/GenBank/DDBJ whole genome shotgun (WGS) entry which is preliminary data.</text>
</comment>
<protein>
    <submittedName>
        <fullName evidence="2">DUF808 domain-containing protein</fullName>
    </submittedName>
</protein>
<feature type="transmembrane region" description="Helical" evidence="1">
    <location>
        <begin position="76"/>
        <end position="94"/>
    </location>
</feature>
<accession>A0ABQ6VFH0</accession>
<keyword evidence="1" id="KW-0472">Membrane</keyword>
<dbReference type="EMBL" id="WBZJ01000001">
    <property type="protein sequence ID" value="KAB3523155.1"/>
    <property type="molecule type" value="Genomic_DNA"/>
</dbReference>
<dbReference type="Proteomes" id="UP000436181">
    <property type="component" value="Unassembled WGS sequence"/>
</dbReference>
<dbReference type="PANTHER" id="PTHR30503:SF3">
    <property type="entry name" value="INNER MEMBRANE PROTEIN YEDI"/>
    <property type="match status" value="1"/>
</dbReference>
<evidence type="ECO:0000313" key="3">
    <source>
        <dbReference type="Proteomes" id="UP000436181"/>
    </source>
</evidence>
<sequence>MAGGLVALLDDVALIARTAAANIDDVSAMAGKTTAKTVGVVVDDAAVTPKFVDGVSPAREIPIIWRIAKGSLVNKLLIILPIALLLSSFAPWALTPLLMCGGLYLAFEGAEKIVELFGGGHTESHEEKAKDEDSLVKSAVMTDFILSAEIMVISLNEVADQSLGMRAAVLAIVGLIVTLGVYGVVGLLVKMDDIGLHLARQDRGGLQKFGQGMVNAMPKILATIGVIGTFAMLWVGGHILLVGTDELGWHWPYHTVHHIVESIHHLGSVVQWIVETFFSMIFGLVAGFIIVGIIHLLPGKKH</sequence>
<keyword evidence="1" id="KW-1133">Transmembrane helix</keyword>
<organism evidence="2 3">
    <name type="scientific">Corynebacterium zhongnanshanii</name>
    <dbReference type="NCBI Taxonomy" id="2768834"/>
    <lineage>
        <taxon>Bacteria</taxon>
        <taxon>Bacillati</taxon>
        <taxon>Actinomycetota</taxon>
        <taxon>Actinomycetes</taxon>
        <taxon>Mycobacteriales</taxon>
        <taxon>Corynebacteriaceae</taxon>
        <taxon>Corynebacterium</taxon>
    </lineage>
</organism>
<feature type="transmembrane region" description="Helical" evidence="1">
    <location>
        <begin position="167"/>
        <end position="189"/>
    </location>
</feature>
<dbReference type="PANTHER" id="PTHR30503">
    <property type="entry name" value="INNER MEMBRANE PROTEIN YEDI"/>
    <property type="match status" value="1"/>
</dbReference>
<feature type="transmembrane region" description="Helical" evidence="1">
    <location>
        <begin position="220"/>
        <end position="241"/>
    </location>
</feature>
<dbReference type="PIRSF" id="PIRSF016660">
    <property type="entry name" value="YedI"/>
    <property type="match status" value="1"/>
</dbReference>